<dbReference type="InterPro" id="IPR041588">
    <property type="entry name" value="Integrase_H2C2"/>
</dbReference>
<dbReference type="Pfam" id="PF17921">
    <property type="entry name" value="Integrase_H2C2"/>
    <property type="match status" value="1"/>
</dbReference>
<proteinExistence type="predicted"/>
<evidence type="ECO:0000313" key="3">
    <source>
        <dbReference type="Proteomes" id="UP000765509"/>
    </source>
</evidence>
<comment type="caution">
    <text evidence="2">The sequence shown here is derived from an EMBL/GenBank/DDBJ whole genome shotgun (WGS) entry which is preliminary data.</text>
</comment>
<evidence type="ECO:0000259" key="1">
    <source>
        <dbReference type="Pfam" id="PF17921"/>
    </source>
</evidence>
<dbReference type="EMBL" id="AVOT02031327">
    <property type="protein sequence ID" value="MBW0524842.1"/>
    <property type="molecule type" value="Genomic_DNA"/>
</dbReference>
<name>A0A9Q3ERS1_9BASI</name>
<gene>
    <name evidence="2" type="ORF">O181_064557</name>
</gene>
<dbReference type="AlphaFoldDB" id="A0A9Q3ERS1"/>
<feature type="domain" description="Integrase zinc-binding" evidence="1">
    <location>
        <begin position="14"/>
        <end position="72"/>
    </location>
</feature>
<keyword evidence="3" id="KW-1185">Reference proteome</keyword>
<organism evidence="2 3">
    <name type="scientific">Austropuccinia psidii MF-1</name>
    <dbReference type="NCBI Taxonomy" id="1389203"/>
    <lineage>
        <taxon>Eukaryota</taxon>
        <taxon>Fungi</taxon>
        <taxon>Dikarya</taxon>
        <taxon>Basidiomycota</taxon>
        <taxon>Pucciniomycotina</taxon>
        <taxon>Pucciniomycetes</taxon>
        <taxon>Pucciniales</taxon>
        <taxon>Sphaerophragmiaceae</taxon>
        <taxon>Austropuccinia</taxon>
    </lineage>
</organism>
<accession>A0A9Q3ERS1</accession>
<dbReference type="Proteomes" id="UP000765509">
    <property type="component" value="Unassembled WGS sequence"/>
</dbReference>
<reference evidence="2" key="1">
    <citation type="submission" date="2021-03" db="EMBL/GenBank/DDBJ databases">
        <title>Draft genome sequence of rust myrtle Austropuccinia psidii MF-1, a brazilian biotype.</title>
        <authorList>
            <person name="Quecine M.C."/>
            <person name="Pachon D.M.R."/>
            <person name="Bonatelli M.L."/>
            <person name="Correr F.H."/>
            <person name="Franceschini L.M."/>
            <person name="Leite T.F."/>
            <person name="Margarido G.R.A."/>
            <person name="Almeida C.A."/>
            <person name="Ferrarezi J.A."/>
            <person name="Labate C.A."/>
        </authorList>
    </citation>
    <scope>NUCLEOTIDE SEQUENCE</scope>
    <source>
        <strain evidence="2">MF-1</strain>
    </source>
</reference>
<dbReference type="OrthoDB" id="1922221at2759"/>
<evidence type="ECO:0000313" key="2">
    <source>
        <dbReference type="EMBL" id="MBW0524842.1"/>
    </source>
</evidence>
<sequence>MYHRDKPTSTLVIVDRENISLIVQDSHECGYMGHMSEEETKETTFRTSWWPIRKQNLSEYINTCTKCQKANKGHGKQYGKLQNIEETEQTWKIINMDWVTGLFPGGKNSFNACPLVVDRYRNIFSCLHLHKEDT</sequence>
<dbReference type="Gene3D" id="1.10.340.70">
    <property type="match status" value="1"/>
</dbReference>
<protein>
    <recommendedName>
        <fullName evidence="1">Integrase zinc-binding domain-containing protein</fullName>
    </recommendedName>
</protein>